<dbReference type="RefSeq" id="WP_114694028.1">
    <property type="nucleotide sequence ID" value="NZ_QQOH01000001.1"/>
</dbReference>
<evidence type="ECO:0000256" key="2">
    <source>
        <dbReference type="ARBA" id="ARBA00022621"/>
    </source>
</evidence>
<evidence type="ECO:0000313" key="7">
    <source>
        <dbReference type="Proteomes" id="UP000253769"/>
    </source>
</evidence>
<dbReference type="GO" id="GO:0046872">
    <property type="term" value="F:metal ion binding"/>
    <property type="evidence" value="ECO:0007669"/>
    <property type="project" value="UniProtKB-KW"/>
</dbReference>
<dbReference type="CDD" id="cd12107">
    <property type="entry name" value="Hemerythrin"/>
    <property type="match status" value="1"/>
</dbReference>
<comment type="similarity">
    <text evidence="1">Belongs to the hemerythrin family.</text>
</comment>
<evidence type="ECO:0000259" key="5">
    <source>
        <dbReference type="Pfam" id="PF01814"/>
    </source>
</evidence>
<dbReference type="InterPro" id="IPR050669">
    <property type="entry name" value="Hemerythrin"/>
</dbReference>
<dbReference type="InterPro" id="IPR012312">
    <property type="entry name" value="Hemerythrin-like"/>
</dbReference>
<evidence type="ECO:0000313" key="6">
    <source>
        <dbReference type="EMBL" id="RDE24441.1"/>
    </source>
</evidence>
<dbReference type="PROSITE" id="PS00550">
    <property type="entry name" value="HEMERYTHRINS"/>
    <property type="match status" value="1"/>
</dbReference>
<organism evidence="6 7">
    <name type="scientific">Motiliproteus coralliicola</name>
    <dbReference type="NCBI Taxonomy" id="2283196"/>
    <lineage>
        <taxon>Bacteria</taxon>
        <taxon>Pseudomonadati</taxon>
        <taxon>Pseudomonadota</taxon>
        <taxon>Gammaproteobacteria</taxon>
        <taxon>Oceanospirillales</taxon>
        <taxon>Oceanospirillaceae</taxon>
        <taxon>Motiliproteus</taxon>
    </lineage>
</organism>
<keyword evidence="4" id="KW-0408">Iron</keyword>
<sequence length="131" mass="15463">MIELGPALHTGYTEIDNQHQRLFDLFNQLKTPASERAELLPTSQVLQQISEYIDAHFSFEEQWMREVGYPDYDAHQREHAAFVEQNLQFLREYHFGGSLTEEDIARYLERWLVQHISGTDMKVVQYLQSSD</sequence>
<dbReference type="EMBL" id="QQOH01000001">
    <property type="protein sequence ID" value="RDE24441.1"/>
    <property type="molecule type" value="Genomic_DNA"/>
</dbReference>
<protein>
    <recommendedName>
        <fullName evidence="5">Hemerythrin-like domain-containing protein</fullName>
    </recommendedName>
</protein>
<dbReference type="GO" id="GO:0005344">
    <property type="term" value="F:oxygen carrier activity"/>
    <property type="evidence" value="ECO:0007669"/>
    <property type="project" value="UniProtKB-KW"/>
</dbReference>
<dbReference type="SUPFAM" id="SSF47188">
    <property type="entry name" value="Hemerythrin-like"/>
    <property type="match status" value="1"/>
</dbReference>
<evidence type="ECO:0000256" key="1">
    <source>
        <dbReference type="ARBA" id="ARBA00010587"/>
    </source>
</evidence>
<dbReference type="InterPro" id="IPR035938">
    <property type="entry name" value="Hemerythrin-like_sf"/>
</dbReference>
<dbReference type="InterPro" id="IPR012827">
    <property type="entry name" value="Hemerythrin_metal-bd"/>
</dbReference>
<dbReference type="Proteomes" id="UP000253769">
    <property type="component" value="Unassembled WGS sequence"/>
</dbReference>
<feature type="domain" description="Hemerythrin-like" evidence="5">
    <location>
        <begin position="10"/>
        <end position="126"/>
    </location>
</feature>
<proteinExistence type="inferred from homology"/>
<dbReference type="Pfam" id="PF01814">
    <property type="entry name" value="Hemerythrin"/>
    <property type="match status" value="1"/>
</dbReference>
<dbReference type="InterPro" id="IPR016131">
    <property type="entry name" value="Haemerythrin_Fe_BS"/>
</dbReference>
<dbReference type="AlphaFoldDB" id="A0A369WSB2"/>
<comment type="caution">
    <text evidence="6">The sequence shown here is derived from an EMBL/GenBank/DDBJ whole genome shotgun (WGS) entry which is preliminary data.</text>
</comment>
<evidence type="ECO:0000256" key="4">
    <source>
        <dbReference type="ARBA" id="ARBA00023004"/>
    </source>
</evidence>
<dbReference type="PANTHER" id="PTHR37164">
    <property type="entry name" value="BACTERIOHEMERYTHRIN"/>
    <property type="match status" value="1"/>
</dbReference>
<dbReference type="NCBIfam" id="TIGR02481">
    <property type="entry name" value="hemeryth_dom"/>
    <property type="match status" value="1"/>
</dbReference>
<reference evidence="6 7" key="1">
    <citation type="submission" date="2018-07" db="EMBL/GenBank/DDBJ databases">
        <title>Motiliproteus coralliicola sp. nov., a bacterium isolated from Coral.</title>
        <authorList>
            <person name="Wang G."/>
        </authorList>
    </citation>
    <scope>NUCLEOTIDE SEQUENCE [LARGE SCALE GENOMIC DNA]</scope>
    <source>
        <strain evidence="6 7">C34</strain>
    </source>
</reference>
<name>A0A369WSB2_9GAMM</name>
<dbReference type="NCBIfam" id="NF033749">
    <property type="entry name" value="bact_hemeryth"/>
    <property type="match status" value="1"/>
</dbReference>
<dbReference type="Gene3D" id="1.20.120.50">
    <property type="entry name" value="Hemerythrin-like"/>
    <property type="match status" value="1"/>
</dbReference>
<dbReference type="OrthoDB" id="1122424at2"/>
<evidence type="ECO:0000256" key="3">
    <source>
        <dbReference type="ARBA" id="ARBA00022723"/>
    </source>
</evidence>
<keyword evidence="2" id="KW-0561">Oxygen transport</keyword>
<keyword evidence="3" id="KW-0479">Metal-binding</keyword>
<accession>A0A369WSB2</accession>
<dbReference type="PANTHER" id="PTHR37164:SF1">
    <property type="entry name" value="BACTERIOHEMERYTHRIN"/>
    <property type="match status" value="1"/>
</dbReference>
<gene>
    <name evidence="6" type="ORF">DV711_02310</name>
</gene>
<keyword evidence="7" id="KW-1185">Reference proteome</keyword>
<keyword evidence="2" id="KW-0813">Transport</keyword>